<sequence length="78" mass="8898">MRTTSDPRKAVCPEASDLVTFTTIDVRWFGVRYRADGRTGGHAWQIIRRRDPWLAWTALLWPALLQSAVITLAVLFAK</sequence>
<dbReference type="EMBL" id="BNEA01000015">
    <property type="protein sequence ID" value="GHI53696.1"/>
    <property type="molecule type" value="Genomic_DNA"/>
</dbReference>
<comment type="caution">
    <text evidence="2">The sequence shown here is derived from an EMBL/GenBank/DDBJ whole genome shotgun (WGS) entry which is preliminary data.</text>
</comment>
<name>A0ABQ3RCX9_STRRR</name>
<keyword evidence="3" id="KW-1185">Reference proteome</keyword>
<gene>
    <name evidence="2" type="ORF">Srubr_35420</name>
</gene>
<reference evidence="3" key="1">
    <citation type="submission" date="2023-07" db="EMBL/GenBank/DDBJ databases">
        <title>Whole genome shotgun sequence of Streptomyces achromogenes subsp. rubradiris NBRC 14000.</title>
        <authorList>
            <person name="Komaki H."/>
            <person name="Tamura T."/>
        </authorList>
    </citation>
    <scope>NUCLEOTIDE SEQUENCE [LARGE SCALE GENOMIC DNA]</scope>
    <source>
        <strain evidence="3">NBRC 14000</strain>
    </source>
</reference>
<keyword evidence="1" id="KW-1133">Transmembrane helix</keyword>
<evidence type="ECO:0000313" key="2">
    <source>
        <dbReference type="EMBL" id="GHI53696.1"/>
    </source>
</evidence>
<organism evidence="2 3">
    <name type="scientific">Streptomyces rubradiris</name>
    <name type="common">Streptomyces achromogenes subsp. rubradiris</name>
    <dbReference type="NCBI Taxonomy" id="285531"/>
    <lineage>
        <taxon>Bacteria</taxon>
        <taxon>Bacillati</taxon>
        <taxon>Actinomycetota</taxon>
        <taxon>Actinomycetes</taxon>
        <taxon>Kitasatosporales</taxon>
        <taxon>Streptomycetaceae</taxon>
        <taxon>Streptomyces</taxon>
    </lineage>
</organism>
<keyword evidence="1" id="KW-0812">Transmembrane</keyword>
<proteinExistence type="predicted"/>
<feature type="transmembrane region" description="Helical" evidence="1">
    <location>
        <begin position="53"/>
        <end position="77"/>
    </location>
</feature>
<dbReference type="Proteomes" id="UP000646738">
    <property type="component" value="Unassembled WGS sequence"/>
</dbReference>
<keyword evidence="1" id="KW-0472">Membrane</keyword>
<evidence type="ECO:0000256" key="1">
    <source>
        <dbReference type="SAM" id="Phobius"/>
    </source>
</evidence>
<protein>
    <submittedName>
        <fullName evidence="2">Uncharacterized protein</fullName>
    </submittedName>
</protein>
<accession>A0ABQ3RCX9</accession>
<dbReference type="RefSeq" id="WP_189989471.1">
    <property type="nucleotide sequence ID" value="NZ_BNCB01000001.1"/>
</dbReference>
<evidence type="ECO:0000313" key="3">
    <source>
        <dbReference type="Proteomes" id="UP000646738"/>
    </source>
</evidence>